<gene>
    <name evidence="1" type="ORF">LIER_18205</name>
</gene>
<keyword evidence="2" id="KW-1185">Reference proteome</keyword>
<name>A0AAV3QDB2_LITER</name>
<dbReference type="AlphaFoldDB" id="A0AAV3QDB2"/>
<sequence>MTIKCLLSSKKSFSSEVSVYSLKENSWRQIKPFPYYLKYERSPGVATCGAIHCIIDYIDVWALKEYGKQDSWTKITRINASTFSGDSFGFMRTIAYSVTN</sequence>
<organism evidence="1 2">
    <name type="scientific">Lithospermum erythrorhizon</name>
    <name type="common">Purple gromwell</name>
    <name type="synonym">Lithospermum officinale var. erythrorhizon</name>
    <dbReference type="NCBI Taxonomy" id="34254"/>
    <lineage>
        <taxon>Eukaryota</taxon>
        <taxon>Viridiplantae</taxon>
        <taxon>Streptophyta</taxon>
        <taxon>Embryophyta</taxon>
        <taxon>Tracheophyta</taxon>
        <taxon>Spermatophyta</taxon>
        <taxon>Magnoliopsida</taxon>
        <taxon>eudicotyledons</taxon>
        <taxon>Gunneridae</taxon>
        <taxon>Pentapetalae</taxon>
        <taxon>asterids</taxon>
        <taxon>lamiids</taxon>
        <taxon>Boraginales</taxon>
        <taxon>Boraginaceae</taxon>
        <taxon>Boraginoideae</taxon>
        <taxon>Lithospermeae</taxon>
        <taxon>Lithospermum</taxon>
    </lineage>
</organism>
<accession>A0AAV3QDB2</accession>
<reference evidence="1 2" key="1">
    <citation type="submission" date="2024-01" db="EMBL/GenBank/DDBJ databases">
        <title>The complete chloroplast genome sequence of Lithospermum erythrorhizon: insights into the phylogenetic relationship among Boraginaceae species and the maternal lineages of purple gromwells.</title>
        <authorList>
            <person name="Okada T."/>
            <person name="Watanabe K."/>
        </authorList>
    </citation>
    <scope>NUCLEOTIDE SEQUENCE [LARGE SCALE GENOMIC DNA]</scope>
</reference>
<protein>
    <submittedName>
        <fullName evidence="1">Uncharacterized protein</fullName>
    </submittedName>
</protein>
<evidence type="ECO:0000313" key="1">
    <source>
        <dbReference type="EMBL" id="GAA0162014.1"/>
    </source>
</evidence>
<dbReference type="EMBL" id="BAABME010004340">
    <property type="protein sequence ID" value="GAA0162014.1"/>
    <property type="molecule type" value="Genomic_DNA"/>
</dbReference>
<comment type="caution">
    <text evidence="1">The sequence shown here is derived from an EMBL/GenBank/DDBJ whole genome shotgun (WGS) entry which is preliminary data.</text>
</comment>
<evidence type="ECO:0000313" key="2">
    <source>
        <dbReference type="Proteomes" id="UP001454036"/>
    </source>
</evidence>
<proteinExistence type="predicted"/>
<dbReference type="Proteomes" id="UP001454036">
    <property type="component" value="Unassembled WGS sequence"/>
</dbReference>